<evidence type="ECO:0000256" key="11">
    <source>
        <dbReference type="ARBA" id="ARBA00046231"/>
    </source>
</evidence>
<dbReference type="SUPFAM" id="SSF54534">
    <property type="entry name" value="FKBP-like"/>
    <property type="match status" value="1"/>
</dbReference>
<evidence type="ECO:0000256" key="7">
    <source>
        <dbReference type="ARBA" id="ARBA00023235"/>
    </source>
</evidence>
<dbReference type="InterPro" id="IPR023058">
    <property type="entry name" value="PPIase_PpiC_CS"/>
</dbReference>
<keyword evidence="7 12" id="KW-0413">Isomerase</keyword>
<protein>
    <recommendedName>
        <fullName evidence="8">Peptidyl-prolyl cis-trans isomerase C</fullName>
        <ecNumber evidence="4">5.2.1.8</ecNumber>
    </recommendedName>
    <alternativeName>
        <fullName evidence="10">Parvulin</fullName>
    </alternativeName>
    <alternativeName>
        <fullName evidence="9">Rotamase C</fullName>
    </alternativeName>
</protein>
<dbReference type="EC" id="5.2.1.8" evidence="4"/>
<dbReference type="InterPro" id="IPR046357">
    <property type="entry name" value="PPIase_dom_sf"/>
</dbReference>
<comment type="catalytic activity">
    <reaction evidence="1">
        <text>[protein]-peptidylproline (omega=180) = [protein]-peptidylproline (omega=0)</text>
        <dbReference type="Rhea" id="RHEA:16237"/>
        <dbReference type="Rhea" id="RHEA-COMP:10747"/>
        <dbReference type="Rhea" id="RHEA-COMP:10748"/>
        <dbReference type="ChEBI" id="CHEBI:83833"/>
        <dbReference type="ChEBI" id="CHEBI:83834"/>
        <dbReference type="EC" id="5.2.1.8"/>
    </reaction>
</comment>
<dbReference type="PATRIC" id="fig|1301098.3.peg.2885"/>
<dbReference type="RefSeq" id="WP_043252662.1">
    <property type="nucleotide sequence ID" value="NZ_HG322950.1"/>
</dbReference>
<accession>A0A024HI83</accession>
<keyword evidence="15" id="KW-1185">Reference proteome</keyword>
<dbReference type="Proteomes" id="UP000025241">
    <property type="component" value="Chromosome I"/>
</dbReference>
<evidence type="ECO:0000256" key="12">
    <source>
        <dbReference type="PROSITE-ProRule" id="PRU00278"/>
    </source>
</evidence>
<reference evidence="14 15" key="2">
    <citation type="submission" date="2014-05" db="EMBL/GenBank/DDBJ databases">
        <title>Genome sequence of the 3-chlorobenzoate degrading bacterium Pseudomonas knackmussii B13 shows multiple evidence for horizontal gene transfer.</title>
        <authorList>
            <person name="Miyazaki R."/>
            <person name="Bertelli C."/>
            <person name="Falquet L."/>
            <person name="Robinson-Rechavi M."/>
            <person name="Gharib W."/>
            <person name="Roy S."/>
            <person name="Van der Meer J.R."/>
        </authorList>
    </citation>
    <scope>NUCLEOTIDE SEQUENCE [LARGE SCALE GENOMIC DNA]</scope>
    <source>
        <strain evidence="14 15">B13</strain>
    </source>
</reference>
<evidence type="ECO:0000256" key="8">
    <source>
        <dbReference type="ARBA" id="ARBA00040926"/>
    </source>
</evidence>
<feature type="domain" description="PpiC" evidence="13">
    <location>
        <begin position="1"/>
        <end position="90"/>
    </location>
</feature>
<dbReference type="Gene3D" id="3.10.50.40">
    <property type="match status" value="1"/>
</dbReference>
<dbReference type="AlphaFoldDB" id="A0A024HI83"/>
<reference evidence="14 15" key="1">
    <citation type="submission" date="2013-03" db="EMBL/GenBank/DDBJ databases">
        <authorList>
            <person name="Linke B."/>
        </authorList>
    </citation>
    <scope>NUCLEOTIDE SEQUENCE [LARGE SCALE GENOMIC DNA]</scope>
    <source>
        <strain evidence="14 15">B13</strain>
    </source>
</reference>
<evidence type="ECO:0000313" key="15">
    <source>
        <dbReference type="Proteomes" id="UP000025241"/>
    </source>
</evidence>
<comment type="function">
    <text evidence="11">PPIases accelerate the folding of proteins. It prefers amino acid residues with hydrophobic side chains like leucine and phenylalanine in the P1 position of the peptides substrates.</text>
</comment>
<dbReference type="STRING" id="1301098.PKB_2865"/>
<keyword evidence="6 12" id="KW-0697">Rotamase</keyword>
<dbReference type="GO" id="GO:0005737">
    <property type="term" value="C:cytoplasm"/>
    <property type="evidence" value="ECO:0007669"/>
    <property type="project" value="UniProtKB-SubCell"/>
</dbReference>
<comment type="similarity">
    <text evidence="3">Belongs to the PpiC/parvulin rotamase family.</text>
</comment>
<evidence type="ECO:0000256" key="3">
    <source>
        <dbReference type="ARBA" id="ARBA00007656"/>
    </source>
</evidence>
<evidence type="ECO:0000256" key="4">
    <source>
        <dbReference type="ARBA" id="ARBA00013194"/>
    </source>
</evidence>
<dbReference type="HOGENOM" id="CLU_090028_6_1_6"/>
<proteinExistence type="inferred from homology"/>
<dbReference type="InterPro" id="IPR000297">
    <property type="entry name" value="PPIase_PpiC"/>
</dbReference>
<dbReference type="Pfam" id="PF00639">
    <property type="entry name" value="Rotamase"/>
    <property type="match status" value="1"/>
</dbReference>
<organism evidence="14 15">
    <name type="scientific">Pseudomonas knackmussii (strain DSM 6978 / CCUG 54928 / LMG 23759 / B13)</name>
    <dbReference type="NCBI Taxonomy" id="1301098"/>
    <lineage>
        <taxon>Bacteria</taxon>
        <taxon>Pseudomonadati</taxon>
        <taxon>Pseudomonadota</taxon>
        <taxon>Gammaproteobacteria</taxon>
        <taxon>Pseudomonadales</taxon>
        <taxon>Pseudomonadaceae</taxon>
        <taxon>Pseudomonas</taxon>
    </lineage>
</organism>
<dbReference type="OrthoDB" id="14196at2"/>
<name>A0A024HI83_PSEKB</name>
<evidence type="ECO:0000256" key="5">
    <source>
        <dbReference type="ARBA" id="ARBA00022490"/>
    </source>
</evidence>
<dbReference type="eggNOG" id="COG0760">
    <property type="taxonomic scope" value="Bacteria"/>
</dbReference>
<evidence type="ECO:0000256" key="1">
    <source>
        <dbReference type="ARBA" id="ARBA00000971"/>
    </source>
</evidence>
<gene>
    <name evidence="14" type="ORF">PKB_2865</name>
</gene>
<dbReference type="PROSITE" id="PS01096">
    <property type="entry name" value="PPIC_PPIASE_1"/>
    <property type="match status" value="1"/>
</dbReference>
<evidence type="ECO:0000256" key="2">
    <source>
        <dbReference type="ARBA" id="ARBA00004496"/>
    </source>
</evidence>
<dbReference type="PANTHER" id="PTHR43629:SF3">
    <property type="entry name" value="PEPTIDYL-PROLYL CIS-TRANS ISOMERASE C"/>
    <property type="match status" value="1"/>
</dbReference>
<dbReference type="KEGG" id="pkc:PKB_2865"/>
<comment type="subcellular location">
    <subcellularLocation>
        <location evidence="2">Cytoplasm</location>
    </subcellularLocation>
</comment>
<evidence type="ECO:0000259" key="13">
    <source>
        <dbReference type="PROSITE" id="PS50198"/>
    </source>
</evidence>
<evidence type="ECO:0000313" key="14">
    <source>
        <dbReference type="EMBL" id="CDF84212.1"/>
    </source>
</evidence>
<keyword evidence="5" id="KW-0963">Cytoplasm</keyword>
<sequence>MPVAMARHILVKTAAEAEQLKQRLARGEDFATLARKHSTCGSAKRGGDLGEIRPGQMVRSIDAVIFKKPLNVVHGPVKSQFGYHLVQVYFRD</sequence>
<dbReference type="InterPro" id="IPR052204">
    <property type="entry name" value="PpiC/parvulin_rotamase"/>
</dbReference>
<evidence type="ECO:0000256" key="6">
    <source>
        <dbReference type="ARBA" id="ARBA00023110"/>
    </source>
</evidence>
<dbReference type="PROSITE" id="PS50198">
    <property type="entry name" value="PPIC_PPIASE_2"/>
    <property type="match status" value="1"/>
</dbReference>
<dbReference type="PANTHER" id="PTHR43629">
    <property type="entry name" value="PEPTIDYL-PROLYL CIS-TRANS ISOMERASE"/>
    <property type="match status" value="1"/>
</dbReference>
<evidence type="ECO:0000256" key="9">
    <source>
        <dbReference type="ARBA" id="ARBA00041926"/>
    </source>
</evidence>
<dbReference type="GO" id="GO:0003755">
    <property type="term" value="F:peptidyl-prolyl cis-trans isomerase activity"/>
    <property type="evidence" value="ECO:0007669"/>
    <property type="project" value="UniProtKB-KW"/>
</dbReference>
<evidence type="ECO:0000256" key="10">
    <source>
        <dbReference type="ARBA" id="ARBA00043072"/>
    </source>
</evidence>
<dbReference type="EMBL" id="HG322950">
    <property type="protein sequence ID" value="CDF84212.1"/>
    <property type="molecule type" value="Genomic_DNA"/>
</dbReference>